<dbReference type="HAMAP" id="MF_00498">
    <property type="entry name" value="UPF0179"/>
    <property type="match status" value="1"/>
</dbReference>
<dbReference type="PANTHER" id="PTHR40699">
    <property type="entry name" value="UPF0179 PROTEIN MJ1627"/>
    <property type="match status" value="1"/>
</dbReference>
<evidence type="ECO:0000256" key="2">
    <source>
        <dbReference type="HAMAP-Rule" id="MF_00498"/>
    </source>
</evidence>
<dbReference type="KEGG" id="omr:OXIME_000174"/>
<accession>A0AAX4NDW1</accession>
<gene>
    <name evidence="3" type="ORF">OXIME_000174</name>
</gene>
<dbReference type="AlphaFoldDB" id="A0AAX4NDW1"/>
<name>A0AAX4NDW1_9ARCH</name>
<reference evidence="3 4" key="1">
    <citation type="submission" date="2023-09" db="EMBL/GenBank/DDBJ databases">
        <authorList>
            <person name="Golyshina O.V."/>
            <person name="Lunev E.A."/>
            <person name="Bargiela R."/>
            <person name="Gaines M.C."/>
            <person name="Daum B."/>
            <person name="Bale N.J."/>
            <person name="Koenen M."/>
            <person name="Sinninghe Damst J.S."/>
            <person name="Yakimov M."/>
            <person name="Golyshin P.N."/>
        </authorList>
    </citation>
    <scope>NUCLEOTIDE SEQUENCE [LARGE SCALE GENOMIC DNA]</scope>
    <source>
        <strain evidence="3 4">M1</strain>
    </source>
</reference>
<dbReference type="Pfam" id="PF03684">
    <property type="entry name" value="UPF0179"/>
    <property type="match status" value="1"/>
</dbReference>
<comment type="similarity">
    <text evidence="1 2">Belongs to the UPF0179 family.</text>
</comment>
<evidence type="ECO:0000313" key="3">
    <source>
        <dbReference type="EMBL" id="WYX99639.1"/>
    </source>
</evidence>
<proteinExistence type="inferred from homology"/>
<dbReference type="InterPro" id="IPR005369">
    <property type="entry name" value="UPF0179"/>
</dbReference>
<protein>
    <recommendedName>
        <fullName evidence="2">UPF0179 protein OXIME_000174</fullName>
    </recommendedName>
</protein>
<dbReference type="PANTHER" id="PTHR40699:SF1">
    <property type="entry name" value="UPF0179 PROTEIN MJ1627"/>
    <property type="match status" value="1"/>
</dbReference>
<dbReference type="RefSeq" id="WP_393971607.1">
    <property type="nucleotide sequence ID" value="NZ_CP133772.1"/>
</dbReference>
<dbReference type="GeneID" id="95966898"/>
<evidence type="ECO:0000313" key="4">
    <source>
        <dbReference type="Proteomes" id="UP001451606"/>
    </source>
</evidence>
<keyword evidence="4" id="KW-1185">Reference proteome</keyword>
<evidence type="ECO:0000256" key="1">
    <source>
        <dbReference type="ARBA" id="ARBA00010824"/>
    </source>
</evidence>
<dbReference type="EMBL" id="CP133772">
    <property type="protein sequence ID" value="WYX99639.1"/>
    <property type="molecule type" value="Genomic_DNA"/>
</dbReference>
<sequence length="145" mass="16652">MAKISLIGVDLAKEGLEFTFVTPLIGCAECRIKNVCFNLEPGRTYRITAVREKRNSCFVFDKDQVATVEVEEVQEYLNMQYGRKLQEGSTITTKSMECDHYTCPNIERCNLSFTRQGVKAKVVKIEEKLDCPKGYDMRRVAVRMH</sequence>
<organism evidence="3 4">
    <name type="scientific">Oxyplasma meridianum</name>
    <dbReference type="NCBI Taxonomy" id="3073602"/>
    <lineage>
        <taxon>Archaea</taxon>
        <taxon>Methanobacteriati</taxon>
        <taxon>Thermoplasmatota</taxon>
        <taxon>Thermoplasmata</taxon>
        <taxon>Thermoplasmatales</taxon>
        <taxon>Thermoplasmataceae</taxon>
        <taxon>Oxyplasma</taxon>
    </lineage>
</organism>
<dbReference type="PIRSF" id="PIRSF006595">
    <property type="entry name" value="UCP006595"/>
    <property type="match status" value="1"/>
</dbReference>
<dbReference type="Proteomes" id="UP001451606">
    <property type="component" value="Chromosome"/>
</dbReference>